<evidence type="ECO:0000259" key="2">
    <source>
        <dbReference type="PROSITE" id="PS50157"/>
    </source>
</evidence>
<accession>A0A182MVP5</accession>
<organism evidence="3 4">
    <name type="scientific">Anopheles culicifacies</name>
    <dbReference type="NCBI Taxonomy" id="139723"/>
    <lineage>
        <taxon>Eukaryota</taxon>
        <taxon>Metazoa</taxon>
        <taxon>Ecdysozoa</taxon>
        <taxon>Arthropoda</taxon>
        <taxon>Hexapoda</taxon>
        <taxon>Insecta</taxon>
        <taxon>Pterygota</taxon>
        <taxon>Neoptera</taxon>
        <taxon>Endopterygota</taxon>
        <taxon>Diptera</taxon>
        <taxon>Nematocera</taxon>
        <taxon>Culicoidea</taxon>
        <taxon>Culicidae</taxon>
        <taxon>Anophelinae</taxon>
        <taxon>Anopheles</taxon>
        <taxon>culicifacies species complex</taxon>
    </lineage>
</organism>
<feature type="domain" description="C2H2-type" evidence="2">
    <location>
        <begin position="200"/>
        <end position="227"/>
    </location>
</feature>
<keyword evidence="1" id="KW-0862">Zinc</keyword>
<evidence type="ECO:0000256" key="1">
    <source>
        <dbReference type="PROSITE-ProRule" id="PRU00042"/>
    </source>
</evidence>
<dbReference type="VEuPathDB" id="VectorBase:ACUA027402"/>
<dbReference type="InterPro" id="IPR013087">
    <property type="entry name" value="Znf_C2H2_type"/>
</dbReference>
<dbReference type="EnsemblMetazoa" id="ACUA027402-RA">
    <property type="protein sequence ID" value="ACUA027402-PA"/>
    <property type="gene ID" value="ACUA027402"/>
</dbReference>
<keyword evidence="1" id="KW-0479">Metal-binding</keyword>
<reference evidence="3" key="2">
    <citation type="submission" date="2020-05" db="UniProtKB">
        <authorList>
            <consortium name="EnsemblMetazoa"/>
        </authorList>
    </citation>
    <scope>IDENTIFICATION</scope>
    <source>
        <strain evidence="3">A-37</strain>
    </source>
</reference>
<dbReference type="Proteomes" id="UP000075883">
    <property type="component" value="Unassembled WGS sequence"/>
</dbReference>
<dbReference type="PROSITE" id="PS50157">
    <property type="entry name" value="ZINC_FINGER_C2H2_2"/>
    <property type="match status" value="1"/>
</dbReference>
<dbReference type="SMART" id="SM00355">
    <property type="entry name" value="ZnF_C2H2"/>
    <property type="match status" value="1"/>
</dbReference>
<sequence>MVRSRKREAQNGASKDTVETSCLLLVRSNESTDVCDGENRFQQYNIEEIQQKHVCGICWTYVDDFNNFYEQIKMIHDAEDQEEIVLEQDSIRYEDNDLNGTDSLSEEESCIFKDKPLVDECLESDPLVTQANIETIVIESIEIDETFKETPTETEMTEYMIKFEESSREHNEPESRDNFNKAFDHSSECDDETKHHTSHYTCDECNDVFSSKFLLNEHRKQHATSSLQPICAECGKS</sequence>
<proteinExistence type="predicted"/>
<evidence type="ECO:0000313" key="4">
    <source>
        <dbReference type="Proteomes" id="UP000075883"/>
    </source>
</evidence>
<name>A0A182MVP5_9DIPT</name>
<dbReference type="Gene3D" id="3.40.1800.20">
    <property type="match status" value="1"/>
</dbReference>
<dbReference type="SUPFAM" id="SSF57667">
    <property type="entry name" value="beta-beta-alpha zinc fingers"/>
    <property type="match status" value="1"/>
</dbReference>
<evidence type="ECO:0000313" key="3">
    <source>
        <dbReference type="EnsemblMetazoa" id="ACUA027402-PA"/>
    </source>
</evidence>
<dbReference type="AlphaFoldDB" id="A0A182MVP5"/>
<dbReference type="GO" id="GO:0008270">
    <property type="term" value="F:zinc ion binding"/>
    <property type="evidence" value="ECO:0007669"/>
    <property type="project" value="UniProtKB-KW"/>
</dbReference>
<dbReference type="PROSITE" id="PS00028">
    <property type="entry name" value="ZINC_FINGER_C2H2_1"/>
    <property type="match status" value="1"/>
</dbReference>
<keyword evidence="1" id="KW-0863">Zinc-finger</keyword>
<keyword evidence="4" id="KW-1185">Reference proteome</keyword>
<protein>
    <recommendedName>
        <fullName evidence="2">C2H2-type domain-containing protein</fullName>
    </recommendedName>
</protein>
<reference evidence="4" key="1">
    <citation type="submission" date="2013-09" db="EMBL/GenBank/DDBJ databases">
        <title>The Genome Sequence of Anopheles culicifacies species A.</title>
        <authorList>
            <consortium name="The Broad Institute Genomics Platform"/>
            <person name="Neafsey D.E."/>
            <person name="Besansky N."/>
            <person name="Howell P."/>
            <person name="Walton C."/>
            <person name="Young S.K."/>
            <person name="Zeng Q."/>
            <person name="Gargeya S."/>
            <person name="Fitzgerald M."/>
            <person name="Haas B."/>
            <person name="Abouelleil A."/>
            <person name="Allen A.W."/>
            <person name="Alvarado L."/>
            <person name="Arachchi H.M."/>
            <person name="Berlin A.M."/>
            <person name="Chapman S.B."/>
            <person name="Gainer-Dewar J."/>
            <person name="Goldberg J."/>
            <person name="Griggs A."/>
            <person name="Gujja S."/>
            <person name="Hansen M."/>
            <person name="Howarth C."/>
            <person name="Imamovic A."/>
            <person name="Ireland A."/>
            <person name="Larimer J."/>
            <person name="McCowan C."/>
            <person name="Murphy C."/>
            <person name="Pearson M."/>
            <person name="Poon T.W."/>
            <person name="Priest M."/>
            <person name="Roberts A."/>
            <person name="Saif S."/>
            <person name="Shea T."/>
            <person name="Sisk P."/>
            <person name="Sykes S."/>
            <person name="Wortman J."/>
            <person name="Nusbaum C."/>
            <person name="Birren B."/>
        </authorList>
    </citation>
    <scope>NUCLEOTIDE SEQUENCE [LARGE SCALE GENOMIC DNA]</scope>
    <source>
        <strain evidence="4">A-37</strain>
    </source>
</reference>
<dbReference type="InterPro" id="IPR036236">
    <property type="entry name" value="Znf_C2H2_sf"/>
</dbReference>
<dbReference type="EMBL" id="AXCM01000178">
    <property type="status" value="NOT_ANNOTATED_CDS"/>
    <property type="molecule type" value="Genomic_DNA"/>
</dbReference>